<dbReference type="SMART" id="SM00220">
    <property type="entry name" value="S_TKc"/>
    <property type="match status" value="1"/>
</dbReference>
<feature type="transmembrane region" description="Helical" evidence="2">
    <location>
        <begin position="673"/>
        <end position="698"/>
    </location>
</feature>
<keyword evidence="5" id="KW-1185">Reference proteome</keyword>
<comment type="caution">
    <text evidence="4">The sequence shown here is derived from an EMBL/GenBank/DDBJ whole genome shotgun (WGS) entry which is preliminary data.</text>
</comment>
<dbReference type="InterPro" id="IPR011009">
    <property type="entry name" value="Kinase-like_dom_sf"/>
</dbReference>
<dbReference type="InterPro" id="IPR051681">
    <property type="entry name" value="Ser/Thr_Kinases-Pseudokinases"/>
</dbReference>
<dbReference type="SUPFAM" id="SSF56112">
    <property type="entry name" value="Protein kinase-like (PK-like)"/>
    <property type="match status" value="1"/>
</dbReference>
<feature type="domain" description="Protein kinase" evidence="3">
    <location>
        <begin position="610"/>
        <end position="996"/>
    </location>
</feature>
<keyword evidence="2" id="KW-0812">Transmembrane</keyword>
<dbReference type="PANTHER" id="PTHR44329">
    <property type="entry name" value="SERINE/THREONINE-PROTEIN KINASE TNNI3K-RELATED"/>
    <property type="match status" value="1"/>
</dbReference>
<proteinExistence type="predicted"/>
<evidence type="ECO:0000256" key="2">
    <source>
        <dbReference type="SAM" id="Phobius"/>
    </source>
</evidence>
<feature type="compositionally biased region" description="Basic and acidic residues" evidence="1">
    <location>
        <begin position="993"/>
        <end position="1010"/>
    </location>
</feature>
<sequence>MLGCVVSLTSSHLSGSTIRDVNTVGSVLCSNSSFSSLLSSSNAVTDSSTGTVTRPGQDPEPFIDGTNYFFNETSSVDPTTVFFSHCHFSGSKYPSARPLTLLEISGNISIISCSFKDITYTGEYSSTTANAGLTGGALYVNIVDTFYSTSFAVTSSNFTNCSSILLAGAMFVQVQDGALINSCRFESCSTTARYSDDDAEGGGLSLCGWYRDDQHDGVKLELVDCIIADCTAVRVGAGLYAAGVIEISVVDSKFERCELIDGNSFGLGGGIGVSENAPLTVERSHFIGCSSRNGGAAIGTTYQKSIHVSDSLVKNCHSAGTNRTTGAICLIRFLDSESCSFSHVLFDSNSVGDDTHFFTWGVGLEKTSPKFPDVAIISMYCYVFPTLKFEDCFTTNSTESSGMIISKEYIQSAGVFSAERILDPAFETFGPLLTAKPRARVNEETGKIKLEMEGKTPLPSQEYEVTLKEDETGTVTRLRMLFSDGTGTLVSGSESNLQYNTNYTITSIVGVVPPSSSSRLTNGIEVPVATWAFNLAVTPSFITFITPKAQSFSTLQDATAHLIESDPQFAFVILHFDKDVSGSYDFVVLEDGEEVTLTITTESGSKSGATKEFKVIGKGKLLTHNTTYTIKSIDPTPNTDSPTDVRMNDTITFHIPQSPSNEKSQLPPETKKLLSWLIPLSACLLVALILAIIIIVLLRRQQKKHAELTQKDVEDVDQVELDEKMDVFGDDPTKNGLNSDGRGHSTFGSSSVLPPTVNPLGQEGKSMSMTKDGLVEVMACSGGFEGSVVGNYTTLYDVLHKEKREVGKRALGLQIVNGLKAVLGNRPGSDVVTRLSSHWILIDTFGNVQLKLQMDPSEAEHEAAHPIQQPGTSDANGTLPTLPKDVKQAGMDGLRWRAPEVVSADGRSGVDSVDGHKASVFSLGLVLWEIETGQVPFGELDAVNAQRQSGTGIGPKMESFQDEEFIALIHRCVSVDPELRPTLSEIGEFLPSHPEELNLPTHKEMKDQSQ</sequence>
<feature type="region of interest" description="Disordered" evidence="1">
    <location>
        <begin position="856"/>
        <end position="882"/>
    </location>
</feature>
<dbReference type="InterPro" id="IPR011050">
    <property type="entry name" value="Pectin_lyase_fold/virulence"/>
</dbReference>
<keyword evidence="2" id="KW-1133">Transmembrane helix</keyword>
<dbReference type="InterPro" id="IPR001245">
    <property type="entry name" value="Ser-Thr/Tyr_kinase_cat_dom"/>
</dbReference>
<dbReference type="Proteomes" id="UP001281761">
    <property type="component" value="Unassembled WGS sequence"/>
</dbReference>
<name>A0ABQ9YH21_9EUKA</name>
<dbReference type="EMBL" id="JARBJD010000008">
    <property type="protein sequence ID" value="KAK2963056.1"/>
    <property type="molecule type" value="Genomic_DNA"/>
</dbReference>
<organism evidence="4 5">
    <name type="scientific">Blattamonas nauphoetae</name>
    <dbReference type="NCBI Taxonomy" id="2049346"/>
    <lineage>
        <taxon>Eukaryota</taxon>
        <taxon>Metamonada</taxon>
        <taxon>Preaxostyla</taxon>
        <taxon>Oxymonadida</taxon>
        <taxon>Blattamonas</taxon>
    </lineage>
</organism>
<gene>
    <name evidence="4" type="ORF">BLNAU_2079</name>
</gene>
<dbReference type="InterPro" id="IPR000719">
    <property type="entry name" value="Prot_kinase_dom"/>
</dbReference>
<reference evidence="4 5" key="1">
    <citation type="journal article" date="2022" name="bioRxiv">
        <title>Genomics of Preaxostyla Flagellates Illuminates Evolutionary Transitions and the Path Towards Mitochondrial Loss.</title>
        <authorList>
            <person name="Novak L.V.F."/>
            <person name="Treitli S.C."/>
            <person name="Pyrih J."/>
            <person name="Halakuc P."/>
            <person name="Pipaliya S.V."/>
            <person name="Vacek V."/>
            <person name="Brzon O."/>
            <person name="Soukal P."/>
            <person name="Eme L."/>
            <person name="Dacks J.B."/>
            <person name="Karnkowska A."/>
            <person name="Elias M."/>
            <person name="Hampl V."/>
        </authorList>
    </citation>
    <scope>NUCLEOTIDE SEQUENCE [LARGE SCALE GENOMIC DNA]</scope>
    <source>
        <strain evidence="4">NAU3</strain>
        <tissue evidence="4">Gut</tissue>
    </source>
</reference>
<keyword evidence="2" id="KW-0472">Membrane</keyword>
<evidence type="ECO:0000256" key="1">
    <source>
        <dbReference type="SAM" id="MobiDB-lite"/>
    </source>
</evidence>
<dbReference type="PROSITE" id="PS50011">
    <property type="entry name" value="PROTEIN_KINASE_DOM"/>
    <property type="match status" value="1"/>
</dbReference>
<evidence type="ECO:0000259" key="3">
    <source>
        <dbReference type="PROSITE" id="PS50011"/>
    </source>
</evidence>
<evidence type="ECO:0000313" key="5">
    <source>
        <dbReference type="Proteomes" id="UP001281761"/>
    </source>
</evidence>
<dbReference type="Pfam" id="PF07714">
    <property type="entry name" value="PK_Tyr_Ser-Thr"/>
    <property type="match status" value="1"/>
</dbReference>
<accession>A0ABQ9YH21</accession>
<dbReference type="SUPFAM" id="SSF51126">
    <property type="entry name" value="Pectin lyase-like"/>
    <property type="match status" value="1"/>
</dbReference>
<protein>
    <recommendedName>
        <fullName evidence="3">Protein kinase domain-containing protein</fullName>
    </recommendedName>
</protein>
<feature type="region of interest" description="Disordered" evidence="1">
    <location>
        <begin position="991"/>
        <end position="1010"/>
    </location>
</feature>
<feature type="compositionally biased region" description="Polar residues" evidence="1">
    <location>
        <begin position="869"/>
        <end position="879"/>
    </location>
</feature>
<dbReference type="Gene3D" id="1.10.510.10">
    <property type="entry name" value="Transferase(Phosphotransferase) domain 1"/>
    <property type="match status" value="1"/>
</dbReference>
<evidence type="ECO:0000313" key="4">
    <source>
        <dbReference type="EMBL" id="KAK2963056.1"/>
    </source>
</evidence>